<sequence>MKFKEELITELKKYPDLYNEVRSEIIVPSLENNEIPYVEEISNDHTLERADDKKLIAGLVNNLKYYIEYEQEIGESDI</sequence>
<dbReference type="RefSeq" id="WP_015327129.1">
    <property type="nucleotide sequence ID" value="NC_019978.1"/>
</dbReference>
<protein>
    <submittedName>
        <fullName evidence="1">Uncharacterized protein</fullName>
    </submittedName>
</protein>
<dbReference type="AlphaFoldDB" id="L0K814"/>
<organism evidence="1 2">
    <name type="scientific">Halobacteroides halobius (strain ATCC 35273 / DSM 5150 / MD-1)</name>
    <dbReference type="NCBI Taxonomy" id="748449"/>
    <lineage>
        <taxon>Bacteria</taxon>
        <taxon>Bacillati</taxon>
        <taxon>Bacillota</taxon>
        <taxon>Clostridia</taxon>
        <taxon>Halanaerobiales</taxon>
        <taxon>Halobacteroidaceae</taxon>
        <taxon>Halobacteroides</taxon>
    </lineage>
</organism>
<dbReference type="OrthoDB" id="2112411at2"/>
<dbReference type="HOGENOM" id="CLU_2617092_0_0_9"/>
<evidence type="ECO:0000313" key="1">
    <source>
        <dbReference type="EMBL" id="AGB41407.1"/>
    </source>
</evidence>
<dbReference type="Proteomes" id="UP000010880">
    <property type="component" value="Chromosome"/>
</dbReference>
<dbReference type="EMBL" id="CP003359">
    <property type="protein sequence ID" value="AGB41407.1"/>
    <property type="molecule type" value="Genomic_DNA"/>
</dbReference>
<proteinExistence type="predicted"/>
<evidence type="ECO:0000313" key="2">
    <source>
        <dbReference type="Proteomes" id="UP000010880"/>
    </source>
</evidence>
<name>L0K814_HALHC</name>
<dbReference type="STRING" id="748449.Halha_1462"/>
<accession>L0K814</accession>
<reference evidence="2" key="1">
    <citation type="submission" date="2012-02" db="EMBL/GenBank/DDBJ databases">
        <title>The complete genome of Halobacteroides halobius DSM 5150.</title>
        <authorList>
            <person name="Lucas S."/>
            <person name="Copeland A."/>
            <person name="Lapidus A."/>
            <person name="Glavina del Rio T."/>
            <person name="Dalin E."/>
            <person name="Tice H."/>
            <person name="Bruce D."/>
            <person name="Goodwin L."/>
            <person name="Pitluck S."/>
            <person name="Peters L."/>
            <person name="Mikhailova N."/>
            <person name="Gu W."/>
            <person name="Kyrpides N."/>
            <person name="Mavromatis K."/>
            <person name="Ivanova N."/>
            <person name="Brettin T."/>
            <person name="Detter J.C."/>
            <person name="Han C."/>
            <person name="Larimer F."/>
            <person name="Land M."/>
            <person name="Hauser L."/>
            <person name="Markowitz V."/>
            <person name="Cheng J.-F."/>
            <person name="Hugenholtz P."/>
            <person name="Woyke T."/>
            <person name="Wu D."/>
            <person name="Tindall B."/>
            <person name="Pomrenke H."/>
            <person name="Brambilla E."/>
            <person name="Klenk H.-P."/>
            <person name="Eisen J.A."/>
        </authorList>
    </citation>
    <scope>NUCLEOTIDE SEQUENCE [LARGE SCALE GENOMIC DNA]</scope>
    <source>
        <strain evidence="2">ATCC 35273 / DSM 5150 / MD-1</strain>
    </source>
</reference>
<gene>
    <name evidence="1" type="ordered locus">Halha_1462</name>
</gene>
<dbReference type="KEGG" id="hhl:Halha_1462"/>
<keyword evidence="2" id="KW-1185">Reference proteome</keyword>